<keyword evidence="1" id="KW-0812">Transmembrane</keyword>
<dbReference type="AlphaFoldDB" id="A0A5B8KX74"/>
<feature type="transmembrane region" description="Helical" evidence="1">
    <location>
        <begin position="40"/>
        <end position="61"/>
    </location>
</feature>
<proteinExistence type="predicted"/>
<feature type="transmembrane region" description="Helical" evidence="1">
    <location>
        <begin position="73"/>
        <end position="106"/>
    </location>
</feature>
<dbReference type="RefSeq" id="WP_167812715.1">
    <property type="nucleotide sequence ID" value="NZ_CP042301.2"/>
</dbReference>
<protein>
    <recommendedName>
        <fullName evidence="2">DUF1468 domain-containing protein</fullName>
    </recommendedName>
</protein>
<keyword evidence="1" id="KW-1133">Transmembrane helix</keyword>
<organism evidence="3 4">
    <name type="scientific">Nitratireductor mangrovi</name>
    <dbReference type="NCBI Taxonomy" id="2599600"/>
    <lineage>
        <taxon>Bacteria</taxon>
        <taxon>Pseudomonadati</taxon>
        <taxon>Pseudomonadota</taxon>
        <taxon>Alphaproteobacteria</taxon>
        <taxon>Hyphomicrobiales</taxon>
        <taxon>Phyllobacteriaceae</taxon>
        <taxon>Nitratireductor</taxon>
    </lineage>
</organism>
<accession>A0A5B8KX74</accession>
<gene>
    <name evidence="3" type="ORF">FQ775_07960</name>
</gene>
<feature type="transmembrane region" description="Helical" evidence="1">
    <location>
        <begin position="112"/>
        <end position="130"/>
    </location>
</feature>
<evidence type="ECO:0000256" key="1">
    <source>
        <dbReference type="SAM" id="Phobius"/>
    </source>
</evidence>
<dbReference type="Pfam" id="PF07331">
    <property type="entry name" value="TctB"/>
    <property type="match status" value="1"/>
</dbReference>
<reference evidence="3" key="1">
    <citation type="submission" date="2020-04" db="EMBL/GenBank/DDBJ databases">
        <title>Nitratireductor sp. nov. isolated from mangrove soil.</title>
        <authorList>
            <person name="Ye Y."/>
        </authorList>
    </citation>
    <scope>NUCLEOTIDE SEQUENCE</scope>
    <source>
        <strain evidence="3">SY7</strain>
    </source>
</reference>
<evidence type="ECO:0000259" key="2">
    <source>
        <dbReference type="Pfam" id="PF07331"/>
    </source>
</evidence>
<keyword evidence="1" id="KW-0472">Membrane</keyword>
<name>A0A5B8KX74_9HYPH</name>
<evidence type="ECO:0000313" key="4">
    <source>
        <dbReference type="Proteomes" id="UP000321389"/>
    </source>
</evidence>
<dbReference type="EMBL" id="CP042301">
    <property type="protein sequence ID" value="QDZ00317.2"/>
    <property type="molecule type" value="Genomic_DNA"/>
</dbReference>
<dbReference type="Proteomes" id="UP000321389">
    <property type="component" value="Chromosome"/>
</dbReference>
<dbReference type="KEGG" id="niy:FQ775_07960"/>
<sequence>MTVNRMSGLAMLLFALAMAFLVIPAHTETVGSGWMKPDTLPLACCVALAVLGIAHVIRGGGTTALDAREMLRFLGALLIVAACLWVMSRFGFLPGAIAAMIALMLASGERRPLLVGPVAIAVPAATWLIIEHMLARSLP</sequence>
<dbReference type="InterPro" id="IPR009936">
    <property type="entry name" value="DUF1468"/>
</dbReference>
<keyword evidence="4" id="KW-1185">Reference proteome</keyword>
<evidence type="ECO:0000313" key="3">
    <source>
        <dbReference type="EMBL" id="QDZ00317.2"/>
    </source>
</evidence>
<feature type="domain" description="DUF1468" evidence="2">
    <location>
        <begin position="7"/>
        <end position="139"/>
    </location>
</feature>